<evidence type="ECO:0000256" key="1">
    <source>
        <dbReference type="SAM" id="MobiDB-lite"/>
    </source>
</evidence>
<feature type="region of interest" description="Disordered" evidence="1">
    <location>
        <begin position="385"/>
        <end position="423"/>
    </location>
</feature>
<evidence type="ECO:0000313" key="3">
    <source>
        <dbReference type="EMBL" id="KAK9288993.1"/>
    </source>
</evidence>
<dbReference type="Proteomes" id="UP001415857">
    <property type="component" value="Unassembled WGS sequence"/>
</dbReference>
<keyword evidence="4" id="KW-1185">Reference proteome</keyword>
<name>A0AAP0S0U9_LIQFO</name>
<evidence type="ECO:0000259" key="2">
    <source>
        <dbReference type="Pfam" id="PF26133"/>
    </source>
</evidence>
<proteinExistence type="predicted"/>
<accession>A0AAP0S0U9</accession>
<organism evidence="3 4">
    <name type="scientific">Liquidambar formosana</name>
    <name type="common">Formosan gum</name>
    <dbReference type="NCBI Taxonomy" id="63359"/>
    <lineage>
        <taxon>Eukaryota</taxon>
        <taxon>Viridiplantae</taxon>
        <taxon>Streptophyta</taxon>
        <taxon>Embryophyta</taxon>
        <taxon>Tracheophyta</taxon>
        <taxon>Spermatophyta</taxon>
        <taxon>Magnoliopsida</taxon>
        <taxon>eudicotyledons</taxon>
        <taxon>Gunneridae</taxon>
        <taxon>Pentapetalae</taxon>
        <taxon>Saxifragales</taxon>
        <taxon>Altingiaceae</taxon>
        <taxon>Liquidambar</taxon>
    </lineage>
</organism>
<reference evidence="3 4" key="1">
    <citation type="journal article" date="2024" name="Plant J.">
        <title>Genome sequences and population genomics reveal climatic adaptation and genomic divergence between two closely related sweetgum species.</title>
        <authorList>
            <person name="Xu W.Q."/>
            <person name="Ren C.Q."/>
            <person name="Zhang X.Y."/>
            <person name="Comes H.P."/>
            <person name="Liu X.H."/>
            <person name="Li Y.G."/>
            <person name="Kettle C.J."/>
            <person name="Jalonen R."/>
            <person name="Gaisberger H."/>
            <person name="Ma Y.Z."/>
            <person name="Qiu Y.X."/>
        </authorList>
    </citation>
    <scope>NUCLEOTIDE SEQUENCE [LARGE SCALE GENOMIC DNA]</scope>
    <source>
        <strain evidence="3">Hangzhou</strain>
    </source>
</reference>
<dbReference type="Pfam" id="PF03004">
    <property type="entry name" value="Transposase_24"/>
    <property type="match status" value="1"/>
</dbReference>
<feature type="compositionally biased region" description="Polar residues" evidence="1">
    <location>
        <begin position="386"/>
        <end position="405"/>
    </location>
</feature>
<dbReference type="Pfam" id="PF26133">
    <property type="entry name" value="DUF8039"/>
    <property type="match status" value="1"/>
</dbReference>
<dbReference type="PANTHER" id="PTHR33018">
    <property type="entry name" value="OS10G0338966 PROTEIN-RELATED"/>
    <property type="match status" value="1"/>
</dbReference>
<feature type="region of interest" description="Disordered" evidence="1">
    <location>
        <begin position="1"/>
        <end position="75"/>
    </location>
</feature>
<feature type="domain" description="DUF8039" evidence="2">
    <location>
        <begin position="449"/>
        <end position="531"/>
    </location>
</feature>
<gene>
    <name evidence="3" type="ORF">L1049_017464</name>
</gene>
<dbReference type="AlphaFoldDB" id="A0AAP0S0U9"/>
<dbReference type="EMBL" id="JBBPBK010000003">
    <property type="protein sequence ID" value="KAK9288993.1"/>
    <property type="molecule type" value="Genomic_DNA"/>
</dbReference>
<dbReference type="PANTHER" id="PTHR33018:SF34">
    <property type="entry name" value="OS02G0472350 PROTEIN"/>
    <property type="match status" value="1"/>
</dbReference>
<evidence type="ECO:0000313" key="4">
    <source>
        <dbReference type="Proteomes" id="UP001415857"/>
    </source>
</evidence>
<dbReference type="InterPro" id="IPR058352">
    <property type="entry name" value="DUF8039"/>
</dbReference>
<sequence length="533" mass="59989">MSDQPEGRKRAKKNNLAAAAATIQQGNENIRISDEGSNSPRPSRTNVEASQQSSAPIDNDENQRKKRGKNKLHSIPLGGCGRLEVEFNERGQPVGENSAKYASHLGSLAREHVPIIIRDWRLVDPQTRDDLWTLVQQKFFVDECHKALSLRMMGCYWRQFKSEVTSQIVNAAKRNGFKRRLSLIKPANIKSDREWDAFVRYRLSPQFQDQSSKFSRMRKRQTLPHTMSRKGYARLQHEMKKKNPMVSRADVWTKGHLNKNDEPHNDAIADTLKKMEEYTQSMTVESGNDSIRGDVVAHVLGPERGGRVRGLGFGSTLTRVDAQLQSNVKVKQLELQLQKQDDEMKKQGDQMKNILLQFEEMKAMFLGQSKQDLNRVSATYDDMMQSPANTPLSQQGSGINGATNRENGRGSGQQGSGVHSGIHGAANQENVRNSGHQDSGIHGAASLENARCKILNWCSFDIEEVVAYGKIASTDPYVKVHHVPLGLDCWKVWIDRVENPTLPLYRYSQEMSSLGQAIGSTIAWPTKFIKLLQ</sequence>
<dbReference type="InterPro" id="IPR004252">
    <property type="entry name" value="Probable_transposase_24"/>
</dbReference>
<comment type="caution">
    <text evidence="3">The sequence shown here is derived from an EMBL/GenBank/DDBJ whole genome shotgun (WGS) entry which is preliminary data.</text>
</comment>
<protein>
    <recommendedName>
        <fullName evidence="2">DUF8039 domain-containing protein</fullName>
    </recommendedName>
</protein>
<feature type="compositionally biased region" description="Polar residues" evidence="1">
    <location>
        <begin position="22"/>
        <end position="56"/>
    </location>
</feature>